<dbReference type="GO" id="GO:0005769">
    <property type="term" value="C:early endosome"/>
    <property type="evidence" value="ECO:0007669"/>
    <property type="project" value="TreeGrafter"/>
</dbReference>
<dbReference type="Proteomes" id="UP000271241">
    <property type="component" value="Unassembled WGS sequence"/>
</dbReference>
<organism evidence="4 5">
    <name type="scientific">Thamnocephalis sphaerospora</name>
    <dbReference type="NCBI Taxonomy" id="78915"/>
    <lineage>
        <taxon>Eukaryota</taxon>
        <taxon>Fungi</taxon>
        <taxon>Fungi incertae sedis</taxon>
        <taxon>Zoopagomycota</taxon>
        <taxon>Zoopagomycotina</taxon>
        <taxon>Zoopagomycetes</taxon>
        <taxon>Zoopagales</taxon>
        <taxon>Sigmoideomycetaceae</taxon>
        <taxon>Thamnocephalis</taxon>
    </lineage>
</organism>
<dbReference type="SMART" id="SM00233">
    <property type="entry name" value="PH"/>
    <property type="match status" value="1"/>
</dbReference>
<gene>
    <name evidence="4" type="ORF">THASP1DRAFT_27939</name>
</gene>
<evidence type="ECO:0000313" key="4">
    <source>
        <dbReference type="EMBL" id="RKP10301.1"/>
    </source>
</evidence>
<dbReference type="Pfam" id="PF00169">
    <property type="entry name" value="PH"/>
    <property type="match status" value="1"/>
</dbReference>
<dbReference type="OrthoDB" id="73680at2759"/>
<dbReference type="PANTHER" id="PTHR22902:SF27">
    <property type="entry name" value="PLECKSTRIN HOMOLOGY DOMAIN-CONTAINING FAMILY A MEMBER 3"/>
    <property type="match status" value="1"/>
</dbReference>
<feature type="region of interest" description="Disordered" evidence="2">
    <location>
        <begin position="152"/>
        <end position="195"/>
    </location>
</feature>
<dbReference type="EMBL" id="KZ992460">
    <property type="protein sequence ID" value="RKP10301.1"/>
    <property type="molecule type" value="Genomic_DNA"/>
</dbReference>
<dbReference type="SUPFAM" id="SSF50729">
    <property type="entry name" value="PH domain-like"/>
    <property type="match status" value="1"/>
</dbReference>
<dbReference type="GO" id="GO:0055037">
    <property type="term" value="C:recycling endosome"/>
    <property type="evidence" value="ECO:0007669"/>
    <property type="project" value="TreeGrafter"/>
</dbReference>
<dbReference type="GO" id="GO:0007032">
    <property type="term" value="P:endosome organization"/>
    <property type="evidence" value="ECO:0007669"/>
    <property type="project" value="TreeGrafter"/>
</dbReference>
<dbReference type="InterPro" id="IPR045188">
    <property type="entry name" value="Boi1/Boi2-like"/>
</dbReference>
<dbReference type="GO" id="GO:0001881">
    <property type="term" value="P:receptor recycling"/>
    <property type="evidence" value="ECO:0007669"/>
    <property type="project" value="TreeGrafter"/>
</dbReference>
<feature type="compositionally biased region" description="Low complexity" evidence="2">
    <location>
        <begin position="158"/>
        <end position="167"/>
    </location>
</feature>
<evidence type="ECO:0000259" key="3">
    <source>
        <dbReference type="PROSITE" id="PS50003"/>
    </source>
</evidence>
<dbReference type="InterPro" id="IPR011993">
    <property type="entry name" value="PH-like_dom_sf"/>
</dbReference>
<dbReference type="Gene3D" id="2.30.29.30">
    <property type="entry name" value="Pleckstrin-homology domain (PH domain)/Phosphotyrosine-binding domain (PTB)"/>
    <property type="match status" value="1"/>
</dbReference>
<reference evidence="5" key="1">
    <citation type="journal article" date="2018" name="Nat. Microbiol.">
        <title>Leveraging single-cell genomics to expand the fungal tree of life.</title>
        <authorList>
            <person name="Ahrendt S.R."/>
            <person name="Quandt C.A."/>
            <person name="Ciobanu D."/>
            <person name="Clum A."/>
            <person name="Salamov A."/>
            <person name="Andreopoulos B."/>
            <person name="Cheng J.F."/>
            <person name="Woyke T."/>
            <person name="Pelin A."/>
            <person name="Henrissat B."/>
            <person name="Reynolds N.K."/>
            <person name="Benny G.L."/>
            <person name="Smith M.E."/>
            <person name="James T.Y."/>
            <person name="Grigoriev I.V."/>
        </authorList>
    </citation>
    <scope>NUCLEOTIDE SEQUENCE [LARGE SCALE GENOMIC DNA]</scope>
    <source>
        <strain evidence="5">RSA 1356</strain>
    </source>
</reference>
<feature type="domain" description="PH" evidence="3">
    <location>
        <begin position="17"/>
        <end position="131"/>
    </location>
</feature>
<dbReference type="AlphaFoldDB" id="A0A4P9XXA1"/>
<proteinExistence type="predicted"/>
<evidence type="ECO:0000256" key="1">
    <source>
        <dbReference type="ARBA" id="ARBA00022553"/>
    </source>
</evidence>
<dbReference type="PANTHER" id="PTHR22902">
    <property type="entry name" value="SESQUIPEDALIAN"/>
    <property type="match status" value="1"/>
</dbReference>
<dbReference type="InterPro" id="IPR001849">
    <property type="entry name" value="PH_domain"/>
</dbReference>
<sequence length="320" mass="35631">MDLHRSSIPFSSVVRANVDKHGWLSKWSSSGLRRGWKKRYAVLKGNHLFYFKAIKDDEPVAGVINLDDYRTVWHDSNCKKSRHCFRLTPAEPRRDGNGKTTCLSRPKECQFFVESGEEMRSWMQMIQRRLPRGEGNILDSVLRRLDYDKYARPRSSSDLRSQSSRDSIASRDAPSLSGTGSSGEETANDVCSLSSGSLPTSSPLLAAADGSRIAGIAERRRMRRATVNTAEVPKLSRRRSSPLMPVSGSLPRSMRLHLEAAPMPEFKQTPSLTTPTFGVTVPMPSSPDVADFESFVSAMRSHLPATNGQTEDALARIEFI</sequence>
<keyword evidence="5" id="KW-1185">Reference proteome</keyword>
<dbReference type="GO" id="GO:0005829">
    <property type="term" value="C:cytosol"/>
    <property type="evidence" value="ECO:0007669"/>
    <property type="project" value="GOC"/>
</dbReference>
<evidence type="ECO:0000256" key="2">
    <source>
        <dbReference type="SAM" id="MobiDB-lite"/>
    </source>
</evidence>
<name>A0A4P9XXA1_9FUNG</name>
<dbReference type="GO" id="GO:0042147">
    <property type="term" value="P:retrograde transport, endosome to Golgi"/>
    <property type="evidence" value="ECO:0007669"/>
    <property type="project" value="TreeGrafter"/>
</dbReference>
<dbReference type="STRING" id="78915.A0A4P9XXA1"/>
<feature type="region of interest" description="Disordered" evidence="2">
    <location>
        <begin position="225"/>
        <end position="249"/>
    </location>
</feature>
<protein>
    <recommendedName>
        <fullName evidence="3">PH domain-containing protein</fullName>
    </recommendedName>
</protein>
<keyword evidence="1" id="KW-0597">Phosphoprotein</keyword>
<dbReference type="PROSITE" id="PS50003">
    <property type="entry name" value="PH_DOMAIN"/>
    <property type="match status" value="1"/>
</dbReference>
<accession>A0A4P9XXA1</accession>
<dbReference type="GO" id="GO:0005802">
    <property type="term" value="C:trans-Golgi network"/>
    <property type="evidence" value="ECO:0007669"/>
    <property type="project" value="TreeGrafter"/>
</dbReference>
<evidence type="ECO:0000313" key="5">
    <source>
        <dbReference type="Proteomes" id="UP000271241"/>
    </source>
</evidence>